<comment type="function">
    <text evidence="9">Essential for recycling GMP and indirectly, cGMP.</text>
</comment>
<dbReference type="KEGG" id="emx:FKV68_06180"/>
<evidence type="ECO:0000256" key="2">
    <source>
        <dbReference type="ARBA" id="ARBA00012961"/>
    </source>
</evidence>
<dbReference type="RefSeq" id="WP_180940620.1">
    <property type="nucleotide sequence ID" value="NZ_CP041238.1"/>
</dbReference>
<dbReference type="GO" id="GO:0005829">
    <property type="term" value="C:cytosol"/>
    <property type="evidence" value="ECO:0007669"/>
    <property type="project" value="TreeGrafter"/>
</dbReference>
<dbReference type="PROSITE" id="PS50052">
    <property type="entry name" value="GUANYLATE_KINASE_2"/>
    <property type="match status" value="1"/>
</dbReference>
<comment type="subcellular location">
    <subcellularLocation>
        <location evidence="9">Cytoplasm</location>
    </subcellularLocation>
</comment>
<reference evidence="10 11" key="1">
    <citation type="submission" date="2019-06" db="EMBL/GenBank/DDBJ databases">
        <title>Complete genome sequence of Ensifer mexicanus ITTG R7 isolated from nodules of Acacia angustissima (Mill.) Kuntze.</title>
        <authorList>
            <person name="Rincon-Rosales R."/>
            <person name="Rogel M.A."/>
            <person name="Guerrero G."/>
            <person name="Rincon-Molina C.I."/>
            <person name="Lopez-Lopez A."/>
            <person name="Martinez-Romero E."/>
        </authorList>
    </citation>
    <scope>NUCLEOTIDE SEQUENCE [LARGE SCALE GENOMIC DNA]</scope>
    <source>
        <strain evidence="10 11">ITTG R7</strain>
    </source>
</reference>
<dbReference type="InterPro" id="IPR020590">
    <property type="entry name" value="Guanylate_kinase_CS"/>
</dbReference>
<dbReference type="Pfam" id="PF00625">
    <property type="entry name" value="Guanylate_kin"/>
    <property type="match status" value="1"/>
</dbReference>
<keyword evidence="9" id="KW-0963">Cytoplasm</keyword>
<dbReference type="Proteomes" id="UP000510721">
    <property type="component" value="Chromosome"/>
</dbReference>
<keyword evidence="6 9" id="KW-0418">Kinase</keyword>
<dbReference type="Gene3D" id="3.30.63.10">
    <property type="entry name" value="Guanylate Kinase phosphate binding domain"/>
    <property type="match status" value="1"/>
</dbReference>
<keyword evidence="7 9" id="KW-0067">ATP-binding</keyword>
<dbReference type="Gene3D" id="3.40.50.300">
    <property type="entry name" value="P-loop containing nucleotide triphosphate hydrolases"/>
    <property type="match status" value="1"/>
</dbReference>
<dbReference type="PANTHER" id="PTHR23117">
    <property type="entry name" value="GUANYLATE KINASE-RELATED"/>
    <property type="match status" value="1"/>
</dbReference>
<evidence type="ECO:0000256" key="5">
    <source>
        <dbReference type="ARBA" id="ARBA00022741"/>
    </source>
</evidence>
<comment type="catalytic activity">
    <reaction evidence="9">
        <text>GMP + ATP = GDP + ADP</text>
        <dbReference type="Rhea" id="RHEA:20780"/>
        <dbReference type="ChEBI" id="CHEBI:30616"/>
        <dbReference type="ChEBI" id="CHEBI:58115"/>
        <dbReference type="ChEBI" id="CHEBI:58189"/>
        <dbReference type="ChEBI" id="CHEBI:456216"/>
        <dbReference type="EC" id="2.7.4.8"/>
    </reaction>
</comment>
<dbReference type="AlphaFoldDB" id="A0A859QJ50"/>
<accession>A0A859QJ50</accession>
<dbReference type="EMBL" id="CP041238">
    <property type="protein sequence ID" value="QLL61067.1"/>
    <property type="molecule type" value="Genomic_DNA"/>
</dbReference>
<dbReference type="CDD" id="cd00071">
    <property type="entry name" value="GMPK"/>
    <property type="match status" value="1"/>
</dbReference>
<comment type="similarity">
    <text evidence="1 9">Belongs to the guanylate kinase family.</text>
</comment>
<gene>
    <name evidence="9" type="primary">gmk</name>
    <name evidence="10" type="ORF">FKV68_06180</name>
</gene>
<evidence type="ECO:0000256" key="9">
    <source>
        <dbReference type="HAMAP-Rule" id="MF_00328"/>
    </source>
</evidence>
<evidence type="ECO:0000256" key="4">
    <source>
        <dbReference type="ARBA" id="ARBA00022679"/>
    </source>
</evidence>
<feature type="binding site" evidence="9">
    <location>
        <begin position="22"/>
        <end position="29"/>
    </location>
    <ligand>
        <name>ATP</name>
        <dbReference type="ChEBI" id="CHEBI:30616"/>
    </ligand>
</feature>
<dbReference type="HAMAP" id="MF_00328">
    <property type="entry name" value="Guanylate_kinase"/>
    <property type="match status" value="1"/>
</dbReference>
<organism evidence="10 11">
    <name type="scientific">Sinorhizobium mexicanum</name>
    <dbReference type="NCBI Taxonomy" id="375549"/>
    <lineage>
        <taxon>Bacteria</taxon>
        <taxon>Pseudomonadati</taxon>
        <taxon>Pseudomonadota</taxon>
        <taxon>Alphaproteobacteria</taxon>
        <taxon>Hyphomicrobiales</taxon>
        <taxon>Rhizobiaceae</taxon>
        <taxon>Sinorhizobium/Ensifer group</taxon>
        <taxon>Sinorhizobium</taxon>
    </lineage>
</organism>
<sequence length="219" mass="24820">MKPATASPIKIPRRGLMLVISSPSGAGKSTIARNLLEADPELSISVSVTTRSRRPSEIEGRHYFFKSIREFEALRATDSLLEWAEVHGNFYGTPRDAVETAMAEGRDMLFDIDWQGAQQLQEKMGGDVVSIFILPPSMAELQSRLHRRAEDSEEVIATRLANSRAEIEHWREYDYIVVNDDLDRAFSAVRAIVDAERLRRDRRPGLFEFVNGLLTENPF</sequence>
<evidence type="ECO:0000256" key="3">
    <source>
        <dbReference type="ARBA" id="ARBA00016296"/>
    </source>
</evidence>
<dbReference type="SUPFAM" id="SSF52540">
    <property type="entry name" value="P-loop containing nucleoside triphosphate hydrolases"/>
    <property type="match status" value="1"/>
</dbReference>
<keyword evidence="11" id="KW-1185">Reference proteome</keyword>
<evidence type="ECO:0000256" key="8">
    <source>
        <dbReference type="ARBA" id="ARBA00030128"/>
    </source>
</evidence>
<keyword evidence="4 9" id="KW-0808">Transferase</keyword>
<dbReference type="GO" id="GO:0004385">
    <property type="term" value="F:GMP kinase activity"/>
    <property type="evidence" value="ECO:0007669"/>
    <property type="project" value="UniProtKB-UniRule"/>
</dbReference>
<dbReference type="InterPro" id="IPR027417">
    <property type="entry name" value="P-loop_NTPase"/>
</dbReference>
<proteinExistence type="inferred from homology"/>
<protein>
    <recommendedName>
        <fullName evidence="3 9">Guanylate kinase</fullName>
        <ecNumber evidence="2 9">2.7.4.8</ecNumber>
    </recommendedName>
    <alternativeName>
        <fullName evidence="8 9">GMP kinase</fullName>
    </alternativeName>
</protein>
<dbReference type="SMART" id="SM00072">
    <property type="entry name" value="GuKc"/>
    <property type="match status" value="1"/>
</dbReference>
<dbReference type="FunFam" id="3.30.63.10:FF:000002">
    <property type="entry name" value="Guanylate kinase 1"/>
    <property type="match status" value="1"/>
</dbReference>
<evidence type="ECO:0000313" key="11">
    <source>
        <dbReference type="Proteomes" id="UP000510721"/>
    </source>
</evidence>
<keyword evidence="5 9" id="KW-0547">Nucleotide-binding</keyword>
<evidence type="ECO:0000313" key="10">
    <source>
        <dbReference type="EMBL" id="QLL61067.1"/>
    </source>
</evidence>
<evidence type="ECO:0000256" key="6">
    <source>
        <dbReference type="ARBA" id="ARBA00022777"/>
    </source>
</evidence>
<name>A0A859QJ50_9HYPH</name>
<evidence type="ECO:0000256" key="1">
    <source>
        <dbReference type="ARBA" id="ARBA00005790"/>
    </source>
</evidence>
<dbReference type="PANTHER" id="PTHR23117:SF13">
    <property type="entry name" value="GUANYLATE KINASE"/>
    <property type="match status" value="1"/>
</dbReference>
<dbReference type="PROSITE" id="PS00856">
    <property type="entry name" value="GUANYLATE_KINASE_1"/>
    <property type="match status" value="1"/>
</dbReference>
<evidence type="ECO:0000256" key="7">
    <source>
        <dbReference type="ARBA" id="ARBA00022840"/>
    </source>
</evidence>
<dbReference type="GO" id="GO:0005524">
    <property type="term" value="F:ATP binding"/>
    <property type="evidence" value="ECO:0007669"/>
    <property type="project" value="UniProtKB-UniRule"/>
</dbReference>
<dbReference type="EC" id="2.7.4.8" evidence="2 9"/>
<dbReference type="InterPro" id="IPR017665">
    <property type="entry name" value="Guanylate_kinase"/>
</dbReference>
<dbReference type="InterPro" id="IPR008145">
    <property type="entry name" value="GK/Ca_channel_bsu"/>
</dbReference>
<dbReference type="InterPro" id="IPR008144">
    <property type="entry name" value="Guanylate_kin-like_dom"/>
</dbReference>
<dbReference type="NCBIfam" id="TIGR03263">
    <property type="entry name" value="guanyl_kin"/>
    <property type="match status" value="1"/>
</dbReference>